<accession>A0A4Y2FWZ8</accession>
<dbReference type="PANTHER" id="PTHR38681:SF1">
    <property type="entry name" value="RETROVIRUS-RELATED POL POLYPROTEIN FROM TRANSPOSON 412-LIKE PROTEIN"/>
    <property type="match status" value="1"/>
</dbReference>
<dbReference type="PANTHER" id="PTHR38681">
    <property type="entry name" value="RETROVIRUS-RELATED POL POLYPROTEIN FROM TRANSPOSON 412-LIKE PROTEIN-RELATED"/>
    <property type="match status" value="1"/>
</dbReference>
<comment type="caution">
    <text evidence="1">The sequence shown here is derived from an EMBL/GenBank/DDBJ whole genome shotgun (WGS) entry which is preliminary data.</text>
</comment>
<dbReference type="OrthoDB" id="8067857at2759"/>
<gene>
    <name evidence="1" type="ORF">AVEN_180712_1</name>
</gene>
<reference evidence="1 2" key="1">
    <citation type="journal article" date="2019" name="Sci. Rep.">
        <title>Orb-weaving spider Araneus ventricosus genome elucidates the spidroin gene catalogue.</title>
        <authorList>
            <person name="Kono N."/>
            <person name="Nakamura H."/>
            <person name="Ohtoshi R."/>
            <person name="Moran D.A.P."/>
            <person name="Shinohara A."/>
            <person name="Yoshida Y."/>
            <person name="Fujiwara M."/>
            <person name="Mori M."/>
            <person name="Tomita M."/>
            <person name="Arakawa K."/>
        </authorList>
    </citation>
    <scope>NUCLEOTIDE SEQUENCE [LARGE SCALE GENOMIC DNA]</scope>
</reference>
<name>A0A4Y2FWZ8_ARAVE</name>
<sequence>MTSGFHRTIGLPELVYGQCLRLPGEFFRDSAPPSLKLTEADFVQKLRTFARKLRPESALHHSSDDHSFVHPDLQSASHVFIRRDTIRRHL</sequence>
<evidence type="ECO:0000313" key="2">
    <source>
        <dbReference type="Proteomes" id="UP000499080"/>
    </source>
</evidence>
<dbReference type="AlphaFoldDB" id="A0A4Y2FWZ8"/>
<protein>
    <submittedName>
        <fullName evidence="1">Uncharacterized protein</fullName>
    </submittedName>
</protein>
<organism evidence="1 2">
    <name type="scientific">Araneus ventricosus</name>
    <name type="common">Orbweaver spider</name>
    <name type="synonym">Epeira ventricosa</name>
    <dbReference type="NCBI Taxonomy" id="182803"/>
    <lineage>
        <taxon>Eukaryota</taxon>
        <taxon>Metazoa</taxon>
        <taxon>Ecdysozoa</taxon>
        <taxon>Arthropoda</taxon>
        <taxon>Chelicerata</taxon>
        <taxon>Arachnida</taxon>
        <taxon>Araneae</taxon>
        <taxon>Araneomorphae</taxon>
        <taxon>Entelegynae</taxon>
        <taxon>Araneoidea</taxon>
        <taxon>Araneidae</taxon>
        <taxon>Araneus</taxon>
    </lineage>
</organism>
<dbReference type="EMBL" id="BGPR01001115">
    <property type="protein sequence ID" value="GBM45843.1"/>
    <property type="molecule type" value="Genomic_DNA"/>
</dbReference>
<keyword evidence="2" id="KW-1185">Reference proteome</keyword>
<proteinExistence type="predicted"/>
<dbReference type="Proteomes" id="UP000499080">
    <property type="component" value="Unassembled WGS sequence"/>
</dbReference>
<evidence type="ECO:0000313" key="1">
    <source>
        <dbReference type="EMBL" id="GBM45843.1"/>
    </source>
</evidence>